<proteinExistence type="inferred from homology"/>
<comment type="caution">
    <text evidence="7">The sequence shown here is derived from an EMBL/GenBank/DDBJ whole genome shotgun (WGS) entry which is preliminary data.</text>
</comment>
<organism evidence="7 8">
    <name type="scientific">Penicillium cf. griseofulvum</name>
    <dbReference type="NCBI Taxonomy" id="2972120"/>
    <lineage>
        <taxon>Eukaryota</taxon>
        <taxon>Fungi</taxon>
        <taxon>Dikarya</taxon>
        <taxon>Ascomycota</taxon>
        <taxon>Pezizomycotina</taxon>
        <taxon>Eurotiomycetes</taxon>
        <taxon>Eurotiomycetidae</taxon>
        <taxon>Eurotiales</taxon>
        <taxon>Aspergillaceae</taxon>
        <taxon>Penicillium</taxon>
    </lineage>
</organism>
<dbReference type="CDD" id="cd19542">
    <property type="entry name" value="CT_NRPS-like"/>
    <property type="match status" value="1"/>
</dbReference>
<evidence type="ECO:0000313" key="7">
    <source>
        <dbReference type="EMBL" id="KAJ5205553.1"/>
    </source>
</evidence>
<dbReference type="InterPro" id="IPR020845">
    <property type="entry name" value="AMP-binding_CS"/>
</dbReference>
<dbReference type="Gene3D" id="3.30.300.30">
    <property type="match status" value="2"/>
</dbReference>
<dbReference type="PROSITE" id="PS00455">
    <property type="entry name" value="AMP_BINDING"/>
    <property type="match status" value="2"/>
</dbReference>
<dbReference type="CDD" id="cd19545">
    <property type="entry name" value="FUM14_C_NRPS-like"/>
    <property type="match status" value="1"/>
</dbReference>
<accession>A0A9W9MQD9</accession>
<name>A0A9W9MQD9_9EURO</name>
<dbReference type="SUPFAM" id="SSF47336">
    <property type="entry name" value="ACP-like"/>
    <property type="match status" value="2"/>
</dbReference>
<dbReference type="GO" id="GO:0044550">
    <property type="term" value="P:secondary metabolite biosynthetic process"/>
    <property type="evidence" value="ECO:0007669"/>
    <property type="project" value="TreeGrafter"/>
</dbReference>
<evidence type="ECO:0000256" key="5">
    <source>
        <dbReference type="SAM" id="MobiDB-lite"/>
    </source>
</evidence>
<keyword evidence="1" id="KW-0596">Phosphopantetheine</keyword>
<dbReference type="OrthoDB" id="416786at2759"/>
<evidence type="ECO:0000256" key="2">
    <source>
        <dbReference type="ARBA" id="ARBA00022553"/>
    </source>
</evidence>
<dbReference type="InterPro" id="IPR001242">
    <property type="entry name" value="Condensation_dom"/>
</dbReference>
<sequence>METRRSIFPGLNGCTAARIHFNVIRLPLGEELAAQWRRSDNPRWAHAFKVSWALLLSRYIDSQNIAFGVIEETIPQFTTLCLHAASSIVAQIESWEILEDPDTHLAEVAQRLEAKPWPEKQLDGGAIFDTGIGFQSRSHQNDIHEQLACQKQPNTEAICAWDYSITYGKLDQLSRLLQIQLISLGVRSESVVPLCFEKSMWTVVAAVGVLRAGGTFVLLEPSQPAARLSEICTAVQAKVIVTSESLYQRTKTLVQSVVRLPDGISAGCVPQTNAFITPSVNPTNAAYIAFTSGSTGKPKGIVIEHQSFCANALAQNQAQNINRHTRAFQFASYGFDSSILEMLMTLIAGGCVCVPSDSQRIDELARAINDLRANWLELTPSVARILTPEAVPNVKSLVLVGEPLSKDTIAQWTGKVQLINAYGPAECSVVTTIQPNVQASDPSNIGRSYSGHCWIVNPRVHGQLQPIGATGELVISGPLVGRGYLNQPDQQAYIQRPPWALTFKLPPEERFYRTGDIAYYNIEDGTLRYVGRKDRQVKLHGQRIELQEVEHHVQQYKRDIIAAADIVNMAGSQSGDILALFVTYGVQAISPSQEEHDLLALVDEGSRVLWKELQQWLGERLPSFMVPTKFILMNRFPITATGKLDRKTLVALAAQSPVLDQSGPNPPTPTPDEINGHARPYDKTEDIFQSLFSEVLGIAKSLVGVHDRFFALGGTSLRAIELVVCARARNIAITATDVISLQTPSELARSAARCETPQIIQPFGLIREERQLFFARSQYQTKGEEIEDIYPCTPLQAGMMSLSIKIPGSLAGTFVFSLQDGVDTDRFKIAWEQVVSANPILRTQIIKHENELFQVIIAQQVQWADSDHIASWPAMALSGPLLRNALIDRRHQGQPPLFVVKMHHSIFDAWSYNQILEEVETVYKDGLLSPRPSFNQVINYISNINLNDAHAFWAQEFANCKAPAFPARTTGRPSASRLLRYRSRHVPLRKNDQDWALASKAKLAWALVVSAQTNTDDVVFGLTISGRTAPINGIDRITGPTIATIPCRVQMQPDQSLQETVLQLHDHEIALVPFEHTGLACIGNSSPEAAAACGFQNLLTIRLCPVQRESTVLMAMPENEDEERNFNTYPLSVVVQLRADSFQIKAFFDGSVLSSHRIEMILEHFESVLEQVLRHPQTRVGDFMSHFCLDRNKLMSWNQKDIPRQNCVHTTIQDLCTRQSESEAVCAWDGSLKYHELSALAHSVASQLQAQGSGPETVIGICMERSKWFPVAMLGVLMSGAAMVLLEPSFPVQRLQSICKDVNAHIILSSAKLRAKSAEVVDNIITLTADNVGDFNPSTYQRVSVNPQNAAYVAFTSGSTGLPKGVIIEHGMLYLAFRSHRDIWSLSSASRGLIFSSPAFDISILEVIFVLAAGGCVCMPSETQRMNNVAGAITNMGVNWAVLTPTVARTLTPSDVPSLKTLVLGGESMSEAAVTTWAPLVELHNGYGPAECSMVTTSARVTMKCDPANIGYSPYSSCWIVDSEDHHKLLPVGSIGELLIGGPLVGRGYANRPSETSEAFIRSPAWVVDFPFIQKDRFYKTGDLAFYNPDGSLSIVGRKDSQVKFHGMRIELHEIEHCAEAYHRGTTAVAAMVNLKHLDESRIALFTYMDSVLDSVVTRKSLCQTPSCLFVPTSNRDLAHIKGLKEHMSQALPLFMVPSLVIPLLYLPLSPTGKVDRKKLRERAEELSRSQLKEYLGSSTPMRQPTSVEEIFVRRCFAAALQVEEDTVGVDDNFFTLGGDSIAAMRLLSMCQKRNMILTMLDFLSYNTVSLFCENAQLATASTENLSQMSECRPAPVPNGHSIPDSDDTPSFGLTHKQWSGLYTLLNLESIDAIEDIHSCSDAHSGILERYTSQFWGSLMFGIKSTDIFSPDQVISAWNQLVQRHTVLRTVILHYPGIKQQYIHVILKTVSPAVLVLLPSENIVRDMRALNPLSWDISPPHRLIIGQDLAGRVLVKLETGRALIDAISVSILLEEFGLALRGRLSHASGPPHRHYLSYIASQSHATTLEYWKEALSGVQPCILPRKQSPELDPLPSTPKPRSQRRLLTKEFDRLNLFWQSHQLTLTNIFQLAWALVLRHYIDSEDVCFGTISSGRNIPLPHIWQMLGSYFNILPCRITLGSPFTVLEILRENQNSIQHRNEHQHCSIPEAIRLTGLDIRGEQQLFNTVLTVQPDFGSLSSGDIGFDVVHFDDATEYDMCVAVLLAPEHIEVELRYWTSTCPDAHATEVLDRFFRAVAGVLDHAREPLVAIAL</sequence>
<dbReference type="Gene3D" id="3.30.559.30">
    <property type="entry name" value="Nonribosomal peptide synthetase, condensation domain"/>
    <property type="match status" value="2"/>
</dbReference>
<feature type="domain" description="Carrier" evidence="6">
    <location>
        <begin position="1747"/>
        <end position="1820"/>
    </location>
</feature>
<protein>
    <submittedName>
        <fullName evidence="7">Nonribosomal peptide synthase</fullName>
    </submittedName>
</protein>
<dbReference type="PANTHER" id="PTHR45527">
    <property type="entry name" value="NONRIBOSOMAL PEPTIDE SYNTHETASE"/>
    <property type="match status" value="1"/>
</dbReference>
<keyword evidence="3" id="KW-0436">Ligase</keyword>
<dbReference type="InterPro" id="IPR010071">
    <property type="entry name" value="AA_adenyl_dom"/>
</dbReference>
<evidence type="ECO:0000256" key="4">
    <source>
        <dbReference type="ARBA" id="ARBA00029454"/>
    </source>
</evidence>
<dbReference type="GO" id="GO:0016874">
    <property type="term" value="F:ligase activity"/>
    <property type="evidence" value="ECO:0007669"/>
    <property type="project" value="UniProtKB-KW"/>
</dbReference>
<dbReference type="Pfam" id="PF00668">
    <property type="entry name" value="Condensation"/>
    <property type="match status" value="2"/>
</dbReference>
<dbReference type="InterPro" id="IPR036736">
    <property type="entry name" value="ACP-like_sf"/>
</dbReference>
<feature type="region of interest" description="Disordered" evidence="5">
    <location>
        <begin position="658"/>
        <end position="678"/>
    </location>
</feature>
<dbReference type="Pfam" id="PF00501">
    <property type="entry name" value="AMP-binding"/>
    <property type="match status" value="2"/>
</dbReference>
<reference evidence="7" key="2">
    <citation type="journal article" date="2023" name="IMA Fungus">
        <title>Comparative genomic study of the Penicillium genus elucidates a diverse pangenome and 15 lateral gene transfer events.</title>
        <authorList>
            <person name="Petersen C."/>
            <person name="Sorensen T."/>
            <person name="Nielsen M.R."/>
            <person name="Sondergaard T.E."/>
            <person name="Sorensen J.L."/>
            <person name="Fitzpatrick D.A."/>
            <person name="Frisvad J.C."/>
            <person name="Nielsen K.L."/>
        </authorList>
    </citation>
    <scope>NUCLEOTIDE SEQUENCE</scope>
    <source>
        <strain evidence="7">IBT 16849</strain>
    </source>
</reference>
<dbReference type="PANTHER" id="PTHR45527:SF3">
    <property type="entry name" value="SIDEROPHORE SYNTHETASE (EUROFUNG)"/>
    <property type="match status" value="1"/>
</dbReference>
<evidence type="ECO:0000256" key="3">
    <source>
        <dbReference type="ARBA" id="ARBA00022598"/>
    </source>
</evidence>
<dbReference type="InterPro" id="IPR023213">
    <property type="entry name" value="CAT-like_dom_sf"/>
</dbReference>
<evidence type="ECO:0000256" key="1">
    <source>
        <dbReference type="ARBA" id="ARBA00022450"/>
    </source>
</evidence>
<dbReference type="Gene3D" id="3.30.559.10">
    <property type="entry name" value="Chloramphenicol acetyltransferase-like domain"/>
    <property type="match status" value="2"/>
</dbReference>
<dbReference type="Proteomes" id="UP001150879">
    <property type="component" value="Unassembled WGS sequence"/>
</dbReference>
<dbReference type="GO" id="GO:0043041">
    <property type="term" value="P:amino acid activation for nonribosomal peptide biosynthetic process"/>
    <property type="evidence" value="ECO:0007669"/>
    <property type="project" value="TreeGrafter"/>
</dbReference>
<dbReference type="SUPFAM" id="SSF56801">
    <property type="entry name" value="Acetyl-CoA synthetase-like"/>
    <property type="match status" value="2"/>
</dbReference>
<evidence type="ECO:0000259" key="6">
    <source>
        <dbReference type="PROSITE" id="PS50075"/>
    </source>
</evidence>
<evidence type="ECO:0000313" key="8">
    <source>
        <dbReference type="Proteomes" id="UP001150879"/>
    </source>
</evidence>
<dbReference type="PROSITE" id="PS50075">
    <property type="entry name" value="CARRIER"/>
    <property type="match status" value="2"/>
</dbReference>
<feature type="domain" description="Carrier" evidence="6">
    <location>
        <begin position="682"/>
        <end position="755"/>
    </location>
</feature>
<dbReference type="CDD" id="cd05918">
    <property type="entry name" value="A_NRPS_SidN3_like"/>
    <property type="match status" value="2"/>
</dbReference>
<keyword evidence="8" id="KW-1185">Reference proteome</keyword>
<dbReference type="FunFam" id="3.40.50.12780:FF:000014">
    <property type="entry name" value="Nonribosomal peptide synthetase 1"/>
    <property type="match status" value="2"/>
</dbReference>
<reference evidence="7" key="1">
    <citation type="submission" date="2022-11" db="EMBL/GenBank/DDBJ databases">
        <authorList>
            <person name="Petersen C."/>
        </authorList>
    </citation>
    <scope>NUCLEOTIDE SEQUENCE</scope>
    <source>
        <strain evidence="7">IBT 16849</strain>
    </source>
</reference>
<dbReference type="Gene3D" id="3.40.50.12780">
    <property type="entry name" value="N-terminal domain of ligase-like"/>
    <property type="match status" value="2"/>
</dbReference>
<dbReference type="InterPro" id="IPR042099">
    <property type="entry name" value="ANL_N_sf"/>
</dbReference>
<keyword evidence="2" id="KW-0597">Phosphoprotein</keyword>
<dbReference type="GO" id="GO:0031177">
    <property type="term" value="F:phosphopantetheine binding"/>
    <property type="evidence" value="ECO:0007669"/>
    <property type="project" value="TreeGrafter"/>
</dbReference>
<dbReference type="SUPFAM" id="SSF52777">
    <property type="entry name" value="CoA-dependent acyltransferases"/>
    <property type="match status" value="4"/>
</dbReference>
<dbReference type="InterPro" id="IPR009081">
    <property type="entry name" value="PP-bd_ACP"/>
</dbReference>
<comment type="similarity">
    <text evidence="4">Belongs to the NRP synthetase family.</text>
</comment>
<dbReference type="InterPro" id="IPR045851">
    <property type="entry name" value="AMP-bd_C_sf"/>
</dbReference>
<dbReference type="EMBL" id="JAPQKP010000002">
    <property type="protein sequence ID" value="KAJ5205553.1"/>
    <property type="molecule type" value="Genomic_DNA"/>
</dbReference>
<dbReference type="Pfam" id="PF00550">
    <property type="entry name" value="PP-binding"/>
    <property type="match status" value="2"/>
</dbReference>
<dbReference type="Gene3D" id="1.10.1200.10">
    <property type="entry name" value="ACP-like"/>
    <property type="match status" value="2"/>
</dbReference>
<dbReference type="GO" id="GO:0005737">
    <property type="term" value="C:cytoplasm"/>
    <property type="evidence" value="ECO:0007669"/>
    <property type="project" value="TreeGrafter"/>
</dbReference>
<gene>
    <name evidence="7" type="ORF">N7472_002001</name>
</gene>
<dbReference type="FunFam" id="3.30.300.30:FF:000015">
    <property type="entry name" value="Nonribosomal peptide synthase SidD"/>
    <property type="match status" value="2"/>
</dbReference>
<dbReference type="InterPro" id="IPR000873">
    <property type="entry name" value="AMP-dep_synth/lig_dom"/>
</dbReference>
<dbReference type="NCBIfam" id="TIGR01733">
    <property type="entry name" value="AA-adenyl-dom"/>
    <property type="match status" value="2"/>
</dbReference>